<evidence type="ECO:0000256" key="4">
    <source>
        <dbReference type="ARBA" id="ARBA00022676"/>
    </source>
</evidence>
<evidence type="ECO:0000256" key="6">
    <source>
        <dbReference type="ARBA" id="ARBA00022692"/>
    </source>
</evidence>
<evidence type="ECO:0000256" key="7">
    <source>
        <dbReference type="ARBA" id="ARBA00022968"/>
    </source>
</evidence>
<dbReference type="InterPro" id="IPR001503">
    <property type="entry name" value="Glyco_trans_10"/>
</dbReference>
<evidence type="ECO:0000313" key="16">
    <source>
        <dbReference type="RefSeq" id="XP_018021944.2"/>
    </source>
</evidence>
<dbReference type="PANTHER" id="PTHR48438">
    <property type="entry name" value="ALPHA-(1,3)-FUCOSYLTRANSFERASE C-RELATED"/>
    <property type="match status" value="1"/>
</dbReference>
<dbReference type="GeneID" id="108678108"/>
<accession>A0A8B7P711</accession>
<keyword evidence="4 12" id="KW-0328">Glycosyltransferase</keyword>
<comment type="subcellular location">
    <subcellularLocation>
        <location evidence="1 12">Golgi apparatus</location>
        <location evidence="1 12">Golgi stack membrane</location>
        <topology evidence="1 12">Single-pass type II membrane protein</topology>
    </subcellularLocation>
</comment>
<dbReference type="Pfam" id="PF00852">
    <property type="entry name" value="Glyco_transf_10"/>
    <property type="match status" value="1"/>
</dbReference>
<keyword evidence="7" id="KW-0735">Signal-anchor</keyword>
<dbReference type="RefSeq" id="XP_018021944.2">
    <property type="nucleotide sequence ID" value="XM_018166455.2"/>
</dbReference>
<evidence type="ECO:0000313" key="15">
    <source>
        <dbReference type="Proteomes" id="UP000694843"/>
    </source>
</evidence>
<reference evidence="16" key="1">
    <citation type="submission" date="2025-08" db="UniProtKB">
        <authorList>
            <consortium name="RefSeq"/>
        </authorList>
    </citation>
    <scope>IDENTIFICATION</scope>
    <source>
        <tissue evidence="16">Whole organism</tissue>
    </source>
</reference>
<dbReference type="EC" id="2.4.1.-" evidence="12"/>
<dbReference type="OMA" id="WICILQA"/>
<feature type="domain" description="Fucosyltransferase C-terminal" evidence="13">
    <location>
        <begin position="417"/>
        <end position="589"/>
    </location>
</feature>
<evidence type="ECO:0000256" key="2">
    <source>
        <dbReference type="ARBA" id="ARBA00004922"/>
    </source>
</evidence>
<evidence type="ECO:0000256" key="5">
    <source>
        <dbReference type="ARBA" id="ARBA00022679"/>
    </source>
</evidence>
<evidence type="ECO:0000256" key="12">
    <source>
        <dbReference type="RuleBase" id="RU003832"/>
    </source>
</evidence>
<comment type="pathway">
    <text evidence="2">Protein modification; protein glycosylation.</text>
</comment>
<dbReference type="Pfam" id="PF17039">
    <property type="entry name" value="Glyco_tran_10_N"/>
    <property type="match status" value="1"/>
</dbReference>
<keyword evidence="6 12" id="KW-0812">Transmembrane</keyword>
<dbReference type="OrthoDB" id="427096at2759"/>
<keyword evidence="11" id="KW-0325">Glycoprotein</keyword>
<dbReference type="UniPathway" id="UPA00378"/>
<evidence type="ECO:0000256" key="3">
    <source>
        <dbReference type="ARBA" id="ARBA00008919"/>
    </source>
</evidence>
<keyword evidence="15" id="KW-1185">Reference proteome</keyword>
<proteinExistence type="inferred from homology"/>
<sequence length="610" mass="70843">MNYFQTIFKIINVFVDECSSDRIVLNSLHLNPDGAGCRVAHFLYYERDARLALFRMSWPVLRHILRRSCRVRRLITLIGAASLLIWLVFLVVEGDNPTFLFGSHQAIVHRAKPHTNGNPTGNGHRVSSQGVDDLMPSPLLRRGPVPNVLDFGEAKPDHENVAREVIDARDNAELKSDNKIKLDDNAAREEHSGEALVLREKNTLQGFVRNNVTNENLNAAHDEQEYSFHQLPEHQKDTPEEKYGAYNNWRNLTSTEINSLSVLGRRMFLNEKIGHEQDRIFTIHIWKYVKHIEKRLLKKGSSVNFDPLEDCSVSNCRVTTEDGDVEAADIVLFHLHRIKGPPVDVPRAPGQLWVWMSDESPYNVFMVSSNRILSNYNGFFNWSMTYRMDSNVPVPYGRTVPLPKDQYLDEIDDYYKIKQKNISILSSNCGGINGRYKYIAELQKYIKVDVYGGCGPLKCPGHFHNDCDKLNDYKFYLAFENSNCDGYITEKVWWNALNKAAVPVVMGPPKRDYEKLLPPKSFIHVDDFKNPQDLARYLTYLLNNPAEYQKYHDWRRRYRVLNEHGYFQSPVYHICRLCEALNYNDKKDQRADLEHFFHRDSHCYPSQHWS</sequence>
<dbReference type="PANTHER" id="PTHR48438:SF1">
    <property type="entry name" value="ALPHA-(1,3)-FUCOSYLTRANSFERASE C-RELATED"/>
    <property type="match status" value="1"/>
</dbReference>
<dbReference type="InterPro" id="IPR055270">
    <property type="entry name" value="Glyco_tran_10_C"/>
</dbReference>
<keyword evidence="10 12" id="KW-0472">Membrane</keyword>
<gene>
    <name evidence="16" type="primary">LOC108678108</name>
</gene>
<evidence type="ECO:0000256" key="1">
    <source>
        <dbReference type="ARBA" id="ARBA00004447"/>
    </source>
</evidence>
<dbReference type="Proteomes" id="UP000694843">
    <property type="component" value="Unplaced"/>
</dbReference>
<dbReference type="FunFam" id="3.40.50.11660:FF:000006">
    <property type="entry name" value="Alpha-(1,3)-fucosyltransferase C"/>
    <property type="match status" value="1"/>
</dbReference>
<dbReference type="SUPFAM" id="SSF53756">
    <property type="entry name" value="UDP-Glycosyltransferase/glycogen phosphorylase"/>
    <property type="match status" value="1"/>
</dbReference>
<dbReference type="GO" id="GO:0032580">
    <property type="term" value="C:Golgi cisterna membrane"/>
    <property type="evidence" value="ECO:0007669"/>
    <property type="project" value="UniProtKB-SubCell"/>
</dbReference>
<dbReference type="InterPro" id="IPR038577">
    <property type="entry name" value="GT10-like_C_sf"/>
</dbReference>
<evidence type="ECO:0000256" key="11">
    <source>
        <dbReference type="ARBA" id="ARBA00023180"/>
    </source>
</evidence>
<evidence type="ECO:0000256" key="10">
    <source>
        <dbReference type="ARBA" id="ARBA00023136"/>
    </source>
</evidence>
<organism evidence="15 16">
    <name type="scientific">Hyalella azteca</name>
    <name type="common">Amphipod</name>
    <dbReference type="NCBI Taxonomy" id="294128"/>
    <lineage>
        <taxon>Eukaryota</taxon>
        <taxon>Metazoa</taxon>
        <taxon>Ecdysozoa</taxon>
        <taxon>Arthropoda</taxon>
        <taxon>Crustacea</taxon>
        <taxon>Multicrustacea</taxon>
        <taxon>Malacostraca</taxon>
        <taxon>Eumalacostraca</taxon>
        <taxon>Peracarida</taxon>
        <taxon>Amphipoda</taxon>
        <taxon>Senticaudata</taxon>
        <taxon>Talitrida</taxon>
        <taxon>Talitroidea</taxon>
        <taxon>Hyalellidae</taxon>
        <taxon>Hyalella</taxon>
    </lineage>
</organism>
<keyword evidence="8 12" id="KW-1133">Transmembrane helix</keyword>
<comment type="similarity">
    <text evidence="3 12">Belongs to the glycosyltransferase 10 family.</text>
</comment>
<dbReference type="AlphaFoldDB" id="A0A8B7P711"/>
<evidence type="ECO:0000259" key="14">
    <source>
        <dbReference type="Pfam" id="PF17039"/>
    </source>
</evidence>
<name>A0A8B7P711_HYAAZ</name>
<keyword evidence="9 12" id="KW-0333">Golgi apparatus</keyword>
<dbReference type="GO" id="GO:0008417">
    <property type="term" value="F:fucosyltransferase activity"/>
    <property type="evidence" value="ECO:0007669"/>
    <property type="project" value="InterPro"/>
</dbReference>
<dbReference type="KEGG" id="hazt:108678108"/>
<protein>
    <recommendedName>
        <fullName evidence="12">Fucosyltransferase</fullName>
        <ecNumber evidence="12">2.4.1.-</ecNumber>
    </recommendedName>
</protein>
<feature type="domain" description="Fucosyltransferase N-terminal" evidence="14">
    <location>
        <begin position="304"/>
        <end position="397"/>
    </location>
</feature>
<evidence type="ECO:0000256" key="8">
    <source>
        <dbReference type="ARBA" id="ARBA00022989"/>
    </source>
</evidence>
<dbReference type="InterPro" id="IPR031481">
    <property type="entry name" value="Glyco_tran_10_N"/>
</dbReference>
<evidence type="ECO:0000259" key="13">
    <source>
        <dbReference type="Pfam" id="PF00852"/>
    </source>
</evidence>
<dbReference type="Gene3D" id="3.40.50.11660">
    <property type="entry name" value="Glycosyl transferase family 10, C-terminal domain"/>
    <property type="match status" value="1"/>
</dbReference>
<keyword evidence="5 12" id="KW-0808">Transferase</keyword>
<feature type="transmembrane region" description="Helical" evidence="12">
    <location>
        <begin position="74"/>
        <end position="92"/>
    </location>
</feature>
<evidence type="ECO:0000256" key="9">
    <source>
        <dbReference type="ARBA" id="ARBA00023034"/>
    </source>
</evidence>